<sequence>MRIVRFSILYFYVTNGYCTNMSSHTMMKTPMQTIFLLFFYSFSETYSSPSAFRGDE</sequence>
<gene>
    <name evidence="1" type="ORF">SYN_03846</name>
</gene>
<dbReference type="EMBL" id="CP000252">
    <property type="protein sequence ID" value="ABC78985.1"/>
    <property type="molecule type" value="Genomic_DNA"/>
</dbReference>
<evidence type="ECO:0000313" key="2">
    <source>
        <dbReference type="Proteomes" id="UP000001933"/>
    </source>
</evidence>
<proteinExistence type="predicted"/>
<evidence type="ECO:0000313" key="1">
    <source>
        <dbReference type="EMBL" id="ABC78985.1"/>
    </source>
</evidence>
<dbReference type="InParanoid" id="Q2LY26"/>
<name>Q2LY26_SYNAS</name>
<protein>
    <submittedName>
        <fullName evidence="1">Hypothetical cytosolic protein</fullName>
    </submittedName>
</protein>
<reference evidence="1 2" key="1">
    <citation type="journal article" date="2007" name="Proc. Natl. Acad. Sci. U.S.A.">
        <title>The genome of Syntrophus aciditrophicus: life at the thermodynamic limit of microbial growth.</title>
        <authorList>
            <person name="McInerney M.J."/>
            <person name="Rohlin L."/>
            <person name="Mouttaki H."/>
            <person name="Kim U."/>
            <person name="Krupp R.S."/>
            <person name="Rios-Hernandez L."/>
            <person name="Sieber J."/>
            <person name="Struchtemeyer C.G."/>
            <person name="Bhattacharyya A."/>
            <person name="Campbell J.W."/>
            <person name="Gunsalus R.P."/>
        </authorList>
    </citation>
    <scope>NUCLEOTIDE SEQUENCE [LARGE SCALE GENOMIC DNA]</scope>
    <source>
        <strain evidence="1 2">SB</strain>
    </source>
</reference>
<accession>Q2LY26</accession>
<dbReference type="KEGG" id="sat:SYN_03846"/>
<organism evidence="1 2">
    <name type="scientific">Syntrophus aciditrophicus (strain SB)</name>
    <dbReference type="NCBI Taxonomy" id="56780"/>
    <lineage>
        <taxon>Bacteria</taxon>
        <taxon>Pseudomonadati</taxon>
        <taxon>Thermodesulfobacteriota</taxon>
        <taxon>Syntrophia</taxon>
        <taxon>Syntrophales</taxon>
        <taxon>Syntrophaceae</taxon>
        <taxon>Syntrophus</taxon>
    </lineage>
</organism>
<dbReference type="Proteomes" id="UP000001933">
    <property type="component" value="Chromosome"/>
</dbReference>
<keyword evidence="2" id="KW-1185">Reference proteome</keyword>
<dbReference type="AlphaFoldDB" id="Q2LY26"/>
<dbReference type="HOGENOM" id="CLU_3012658_0_0_7"/>
<dbReference type="STRING" id="56780.SYN_03846"/>